<evidence type="ECO:0000259" key="9">
    <source>
        <dbReference type="Pfam" id="PF12780"/>
    </source>
</evidence>
<evidence type="ECO:0000259" key="11">
    <source>
        <dbReference type="Pfam" id="PF17857"/>
    </source>
</evidence>
<evidence type="ECO:0000256" key="2">
    <source>
        <dbReference type="ARBA" id="ARBA00008887"/>
    </source>
</evidence>
<organism evidence="15 16">
    <name type="scientific">Molorchus minor</name>
    <dbReference type="NCBI Taxonomy" id="1323400"/>
    <lineage>
        <taxon>Eukaryota</taxon>
        <taxon>Metazoa</taxon>
        <taxon>Ecdysozoa</taxon>
        <taxon>Arthropoda</taxon>
        <taxon>Hexapoda</taxon>
        <taxon>Insecta</taxon>
        <taxon>Pterygota</taxon>
        <taxon>Neoptera</taxon>
        <taxon>Endopterygota</taxon>
        <taxon>Coleoptera</taxon>
        <taxon>Polyphaga</taxon>
        <taxon>Cucujiformia</taxon>
        <taxon>Chrysomeloidea</taxon>
        <taxon>Cerambycidae</taxon>
        <taxon>Lamiinae</taxon>
        <taxon>Monochamini</taxon>
        <taxon>Molorchus</taxon>
    </lineage>
</organism>
<dbReference type="Proteomes" id="UP001162164">
    <property type="component" value="Unassembled WGS sequence"/>
</dbReference>
<feature type="coiled-coil region" evidence="6">
    <location>
        <begin position="1068"/>
        <end position="1123"/>
    </location>
</feature>
<feature type="domain" description="Dynein heavy chain C-terminal" evidence="13">
    <location>
        <begin position="2023"/>
        <end position="2336"/>
    </location>
</feature>
<evidence type="ECO:0000259" key="13">
    <source>
        <dbReference type="Pfam" id="PF18199"/>
    </source>
</evidence>
<dbReference type="Gene3D" id="1.10.8.720">
    <property type="entry name" value="Region D6 of dynein motor"/>
    <property type="match status" value="1"/>
</dbReference>
<dbReference type="Gene3D" id="6.10.140.1060">
    <property type="match status" value="1"/>
</dbReference>
<dbReference type="SUPFAM" id="SSF52540">
    <property type="entry name" value="P-loop containing nucleoside triphosphate hydrolases"/>
    <property type="match status" value="2"/>
</dbReference>
<sequence length="2340" mass="267620">MAHVYTRPHHMLQTKKRFWILLRMILQRVLEKLHVRVMKEPQNLDQMQYSLILIDQLKEEIPYREQEFPFIKDQLLTLDKYSVPVPDTLRNMEKNIPKEWAKYLDILEQAEKMLDYSEANFRWTIIDDTRSKVDAFRRTLPLLGDLKNPAMRPRHWDKISNLEAIFAMNLHNFAEEINDISNAATMELQIEKGIRAIAEAWAAMKIEIITYKDGAIPIAMTKVIQLYETKNSRHSVMILGKTGTAKSVTWKTLQGSLGKLRALNKPGFNYVQVYPLNPKALNLAELYGEYDLSTNEWLDGVISAIMRQTCSGPVGTGKTSTAQSVLGTLDVSKYTLLNINMSAQTTSQNVQDAIESRVEKRTKGHYAPAGGKKMIVFLDDLNMPAKDTYGSQPPLELLRQWMDYTFCIQILEYACYGCNGSFRSGRTVISDRLLSRFNVINMTFPEENTIARIFGMMFSQHTTDFDETVKLVGREITETTIDLYNNVIIKMLPTPMKIHYLFNLRDISKIFQGLLRSHKDYHNDKVSLLKLWIHECFRYLMIDLLMTAFHLFFSDREWFINQMNTQLGKHFELTLHSLCAKNQIPIFADFVNPWGVYEEHQDITILKGYLENQLLEYNVSPGVVRMDLVLFRDAIEHICRIERVISQPRGNSLLVGIGGSGRQSLSRVAAYICEYNTFQISVTRSYKVTEFKEDLKTLYSLTGVDGKPTTFLFNDTQITVESFLEIVNNMLSSGEVANLYKPDEFEEVKGKLENALNKAGVMHTNEAVYEFLISRVRANLHIVLCMSPIGEAFRNRLRQYPALVSCTTIDWFCDWPKQALLEVAIKYISDVNFVQTITGRPAVLYNYNYVMLYYEIPFRMLANKREITASQANKLRNGLSKIDDCKEKVTVMSVELEEAQVKVAEFQIQIDEVVVILVSQKKEADEQQEREEVQCKKMAEVAQADLDEAMPALEEAIRALDSLSKKDISEMKSYGTPPYKVKMVMEAVCILKGVDPSWDSAKRLLGEMNFLNALKEFDKNHISEKVMKKIGTYTTNEEFVPEKVGIVSFAAKSLCQWVIAIEKYAKVWREKQAMLAEAQAKLAELNRMLQKLQQEYEEKLEQKEELNRKAELLKLKLERAATLVDCLAGERQRWEDTVNDLDQMFELLPGDCLLATAFISYCGPFVSNYREELMVLWQNEANELEIAITPDFSIIVFLSDPTTVREWNIQGLPADGFSTENGIIVTHGSRWPLLIDPQCQAQKWIKAMEAKHHLDPPKRRIAESEWEGVIDFGMANYMNIVERAVQRGTPVLLQNILETIDPSLNPILGKAIVKQGGMNLIKLDDKMVSYDENFRFFITTKLTNPHYPPEISTKATLVNFAVKEQGLEGQLLGIVVRKEKPELEQQKDKLVTTIAKGKRTLLNLESELLRLLNESRGSLLEDAELFNTLQTSKVTSEAVKKSLEISETTEVEIDAAREGYRPCATRASILFFVLNDMGRIDPMYQFALDPYILLFINSITRSPKAVQLADRITALNEYHTYSVYKNTCRGLFECHKLLFSFHMCIKILTAQSKIVTAEYNFLLKGGVVLDRENQMDNPCIAWLGETAWDNITELDKLQGFHGVTDSFEQYSRDWYNWYIYTEPEALPLIEVLERIGANDLIAMEILVRMNTLLLVSCVILLPSVKLVIRQASGQRAPLPGLKKKGEVLPFCHEEGEWDGVCNEFQKMLFVRSLRQDRVSFCISNFIGNQLGPQFLEPPVLDIRAALEESLPQTPLIFVLSPGVDPTGTLIQLADNVEMGQNFHAISLGQGQAPIATRPHHMLQTEEEVLDIVEDDASTNTREIAHQGVKANLKRLYQLITEDQFTSCQYPEKYKKLLFSLCFFHSILLERKKFQQLGWNVVYSFNDSDFFGMIIFSNTNRHDESDRSQTKSADLVSENLLTIFLNDYQETPWDALKYLIAGVNYGGHVTDDWDRRLLTTYINQYFCEDALNVSYFRLSSLPTYYIPRDGSIPTYLDYITLLPNIDRPEAFGQHPNADINSLISESRMLFETLMSLQVQSSAGAAESKEEKVTQLAADVLSKVPPVIDYEHTEKLMGQSKTPLDVVLLQEIQRYNRLLVSIKSSLEDLQKGIKGLVVMSSELEEIFTCIFEGRVPSAWLKAYPSLKLLGSWARELVARVKFFSNWAETTRPPLFFWLAAYTFPFLQAFLCGNCCFTELEHYNFLLIFQTSARANEVPIDTLSWEFTVLTVEENQIQIPPENGVYVKGTYLEGAGWDKKNAALVEPQPMQLVCSMPLIHFKPVEQLKKKTKGLYSCPCYYFPIRTGAANRPAYVVAVDLKSGTETADFWIKRGTALLLSLAN</sequence>
<dbReference type="InterPro" id="IPR056759">
    <property type="entry name" value="DYH2-5-8_CC"/>
</dbReference>
<dbReference type="InterPro" id="IPR004273">
    <property type="entry name" value="Dynein_heavy_D6_P-loop"/>
</dbReference>
<gene>
    <name evidence="15" type="ORF">NQ317_008421</name>
</gene>
<dbReference type="InterPro" id="IPR035706">
    <property type="entry name" value="AAA_9"/>
</dbReference>
<proteinExistence type="inferred from homology"/>
<dbReference type="InterPro" id="IPR043160">
    <property type="entry name" value="Dynein_C_barrel"/>
</dbReference>
<evidence type="ECO:0000256" key="5">
    <source>
        <dbReference type="ARBA" id="ARBA00023273"/>
    </source>
</evidence>
<feature type="domain" description="Dynein heavy chain region D6 P-loop" evidence="7">
    <location>
        <begin position="1751"/>
        <end position="1797"/>
    </location>
</feature>
<keyword evidence="5" id="KW-0966">Cell projection</keyword>
<evidence type="ECO:0000256" key="6">
    <source>
        <dbReference type="SAM" id="Coils"/>
    </source>
</evidence>
<dbReference type="InterPro" id="IPR042219">
    <property type="entry name" value="AAA_lid_11_sf"/>
</dbReference>
<accession>A0ABQ9JHL1</accession>
<dbReference type="Pfam" id="PF12775">
    <property type="entry name" value="AAA_7"/>
    <property type="match status" value="1"/>
</dbReference>
<keyword evidence="4" id="KW-0969">Cilium</keyword>
<keyword evidence="3" id="KW-0677">Repeat</keyword>
<evidence type="ECO:0000259" key="10">
    <source>
        <dbReference type="Pfam" id="PF12781"/>
    </source>
</evidence>
<dbReference type="Pfam" id="PF12780">
    <property type="entry name" value="AAA_8"/>
    <property type="match status" value="1"/>
</dbReference>
<dbReference type="PANTHER" id="PTHR22878">
    <property type="entry name" value="DYNEIN HEAVY CHAIN 6, AXONEMAL-LIKE-RELATED"/>
    <property type="match status" value="1"/>
</dbReference>
<evidence type="ECO:0000259" key="14">
    <source>
        <dbReference type="Pfam" id="PF25007"/>
    </source>
</evidence>
<evidence type="ECO:0000259" key="7">
    <source>
        <dbReference type="Pfam" id="PF03028"/>
    </source>
</evidence>
<dbReference type="CDD" id="cd00009">
    <property type="entry name" value="AAA"/>
    <property type="match status" value="1"/>
</dbReference>
<dbReference type="Pfam" id="PF18199">
    <property type="entry name" value="Dynein_C"/>
    <property type="match status" value="1"/>
</dbReference>
<comment type="caution">
    <text evidence="15">The sequence shown here is derived from an EMBL/GenBank/DDBJ whole genome shotgun (WGS) entry which is preliminary data.</text>
</comment>
<dbReference type="InterPro" id="IPR024743">
    <property type="entry name" value="Dynein_HC_stalk"/>
</dbReference>
<feature type="domain" description="Dynein heavy chain AAA lid" evidence="12">
    <location>
        <begin position="1915"/>
        <end position="2016"/>
    </location>
</feature>
<feature type="domain" description="Dynein heavy chain AAA module D4" evidence="9">
    <location>
        <begin position="626"/>
        <end position="836"/>
    </location>
</feature>
<dbReference type="Gene3D" id="3.10.490.20">
    <property type="match status" value="1"/>
</dbReference>
<dbReference type="Pfam" id="PF25007">
    <property type="entry name" value="DYH2-5-8_CC"/>
    <property type="match status" value="1"/>
</dbReference>
<dbReference type="Gene3D" id="1.20.920.20">
    <property type="match status" value="1"/>
</dbReference>
<feature type="domain" description="Dynein heavy chain AAA lid" evidence="12">
    <location>
        <begin position="1853"/>
        <end position="1889"/>
    </location>
</feature>
<name>A0ABQ9JHL1_9CUCU</name>
<dbReference type="Pfam" id="PF12781">
    <property type="entry name" value="AAA_9"/>
    <property type="match status" value="1"/>
</dbReference>
<dbReference type="Gene3D" id="1.20.920.30">
    <property type="match status" value="1"/>
</dbReference>
<dbReference type="Pfam" id="PF12777">
    <property type="entry name" value="MT"/>
    <property type="match status" value="1"/>
</dbReference>
<evidence type="ECO:0000256" key="4">
    <source>
        <dbReference type="ARBA" id="ARBA00023069"/>
    </source>
</evidence>
<comment type="similarity">
    <text evidence="2">Belongs to the dynein heavy chain family.</text>
</comment>
<dbReference type="Pfam" id="PF03028">
    <property type="entry name" value="Dynein_heavy"/>
    <property type="match status" value="1"/>
</dbReference>
<dbReference type="InterPro" id="IPR026983">
    <property type="entry name" value="DHC"/>
</dbReference>
<keyword evidence="16" id="KW-1185">Reference proteome</keyword>
<dbReference type="PANTHER" id="PTHR22878:SF68">
    <property type="entry name" value="DYNEIN HEAVY CHAIN 6, AXONEMAL-LIKE"/>
    <property type="match status" value="1"/>
</dbReference>
<dbReference type="Gene3D" id="1.10.8.1220">
    <property type="match status" value="1"/>
</dbReference>
<evidence type="ECO:0000256" key="1">
    <source>
        <dbReference type="ARBA" id="ARBA00004430"/>
    </source>
</evidence>
<protein>
    <submittedName>
        <fullName evidence="15">Uncharacterized protein</fullName>
    </submittedName>
</protein>
<dbReference type="InterPro" id="IPR041658">
    <property type="entry name" value="AAA_lid_11"/>
</dbReference>
<dbReference type="Gene3D" id="3.40.50.300">
    <property type="entry name" value="P-loop containing nucleotide triphosphate hydrolases"/>
    <property type="match status" value="5"/>
</dbReference>
<evidence type="ECO:0000256" key="3">
    <source>
        <dbReference type="ARBA" id="ARBA00022737"/>
    </source>
</evidence>
<keyword evidence="6" id="KW-0175">Coiled coil</keyword>
<dbReference type="Pfam" id="PF17857">
    <property type="entry name" value="AAA_lid_1"/>
    <property type="match status" value="1"/>
</dbReference>
<evidence type="ECO:0000259" key="12">
    <source>
        <dbReference type="Pfam" id="PF18198"/>
    </source>
</evidence>
<evidence type="ECO:0000259" key="8">
    <source>
        <dbReference type="Pfam" id="PF12777"/>
    </source>
</evidence>
<feature type="domain" description="Dynein heavy chain coiled coil stalk" evidence="8">
    <location>
        <begin position="874"/>
        <end position="1174"/>
    </location>
</feature>
<dbReference type="Gene3D" id="1.10.287.2620">
    <property type="match status" value="1"/>
</dbReference>
<comment type="subcellular location">
    <subcellularLocation>
        <location evidence="1">Cytoplasm</location>
        <location evidence="1">Cytoskeleton</location>
        <location evidence="1">Cilium axoneme</location>
    </subcellularLocation>
</comment>
<dbReference type="Gene3D" id="1.20.1270.280">
    <property type="match status" value="1"/>
</dbReference>
<evidence type="ECO:0000313" key="15">
    <source>
        <dbReference type="EMBL" id="KAJ8977079.1"/>
    </source>
</evidence>
<reference evidence="15" key="1">
    <citation type="journal article" date="2023" name="Insect Mol. Biol.">
        <title>Genome sequencing provides insights into the evolution of gene families encoding plant cell wall-degrading enzymes in longhorned beetles.</title>
        <authorList>
            <person name="Shin N.R."/>
            <person name="Okamura Y."/>
            <person name="Kirsch R."/>
            <person name="Pauchet Y."/>
        </authorList>
    </citation>
    <scope>NUCLEOTIDE SEQUENCE</scope>
    <source>
        <strain evidence="15">MMC_N1</strain>
    </source>
</reference>
<feature type="domain" description="Dynein axonemal heavy chain 2/5/8 coiled-coil" evidence="14">
    <location>
        <begin position="28"/>
        <end position="122"/>
    </location>
</feature>
<dbReference type="InterPro" id="IPR041589">
    <property type="entry name" value="DNAH3_AAA_lid_1"/>
</dbReference>
<evidence type="ECO:0000313" key="16">
    <source>
        <dbReference type="Proteomes" id="UP001162164"/>
    </source>
</evidence>
<dbReference type="InterPro" id="IPR024317">
    <property type="entry name" value="Dynein_heavy_chain_D4_dom"/>
</dbReference>
<dbReference type="InterPro" id="IPR027417">
    <property type="entry name" value="P-loop_NTPase"/>
</dbReference>
<feature type="domain" description="Dynein heavy chain ATP-binding dynein motor region" evidence="10">
    <location>
        <begin position="1205"/>
        <end position="1439"/>
    </location>
</feature>
<dbReference type="Pfam" id="PF18198">
    <property type="entry name" value="AAA_lid_11"/>
    <property type="match status" value="2"/>
</dbReference>
<dbReference type="EMBL" id="JAPWTJ010000590">
    <property type="protein sequence ID" value="KAJ8977079.1"/>
    <property type="molecule type" value="Genomic_DNA"/>
</dbReference>
<feature type="domain" description="Dynein heavy chain 3 AAA+ lid" evidence="11">
    <location>
        <begin position="480"/>
        <end position="538"/>
    </location>
</feature>
<dbReference type="InterPro" id="IPR041228">
    <property type="entry name" value="Dynein_C"/>
</dbReference>